<evidence type="ECO:0008006" key="4">
    <source>
        <dbReference type="Google" id="ProtNLM"/>
    </source>
</evidence>
<reference evidence="2" key="1">
    <citation type="journal article" date="2021" name="IMA Fungus">
        <title>Genomic characterization of three marine fungi, including Emericellopsis atlantica sp. nov. with signatures of a generalist lifestyle and marine biomass degradation.</title>
        <authorList>
            <person name="Hagestad O.C."/>
            <person name="Hou L."/>
            <person name="Andersen J.H."/>
            <person name="Hansen E.H."/>
            <person name="Altermark B."/>
            <person name="Li C."/>
            <person name="Kuhnert E."/>
            <person name="Cox R.J."/>
            <person name="Crous P.W."/>
            <person name="Spatafora J.W."/>
            <person name="Lail K."/>
            <person name="Amirebrahimi M."/>
            <person name="Lipzen A."/>
            <person name="Pangilinan J."/>
            <person name="Andreopoulos W."/>
            <person name="Hayes R.D."/>
            <person name="Ng V."/>
            <person name="Grigoriev I.V."/>
            <person name="Jackson S.A."/>
            <person name="Sutton T.D.S."/>
            <person name="Dobson A.D.W."/>
            <person name="Rama T."/>
        </authorList>
    </citation>
    <scope>NUCLEOTIDE SEQUENCE</scope>
    <source>
        <strain evidence="2">TRa3180A</strain>
    </source>
</reference>
<keyword evidence="3" id="KW-1185">Reference proteome</keyword>
<dbReference type="Proteomes" id="UP000887226">
    <property type="component" value="Unassembled WGS sequence"/>
</dbReference>
<gene>
    <name evidence="2" type="ORF">BJ878DRAFT_487164</name>
</gene>
<feature type="region of interest" description="Disordered" evidence="1">
    <location>
        <begin position="52"/>
        <end position="86"/>
    </location>
</feature>
<feature type="region of interest" description="Disordered" evidence="1">
    <location>
        <begin position="1"/>
        <end position="20"/>
    </location>
</feature>
<dbReference type="Gene3D" id="3.30.450.30">
    <property type="entry name" value="Dynein light chain 2a, cytoplasmic"/>
    <property type="match status" value="1"/>
</dbReference>
<feature type="compositionally biased region" description="Polar residues" evidence="1">
    <location>
        <begin position="11"/>
        <end position="20"/>
    </location>
</feature>
<organism evidence="2 3">
    <name type="scientific">Calycina marina</name>
    <dbReference type="NCBI Taxonomy" id="1763456"/>
    <lineage>
        <taxon>Eukaryota</taxon>
        <taxon>Fungi</taxon>
        <taxon>Dikarya</taxon>
        <taxon>Ascomycota</taxon>
        <taxon>Pezizomycotina</taxon>
        <taxon>Leotiomycetes</taxon>
        <taxon>Helotiales</taxon>
        <taxon>Pezizellaceae</taxon>
        <taxon>Calycina</taxon>
    </lineage>
</organism>
<dbReference type="PANTHER" id="PTHR10779">
    <property type="entry name" value="DYNEIN LIGHT CHAIN ROADBLOCK"/>
    <property type="match status" value="1"/>
</dbReference>
<protein>
    <recommendedName>
        <fullName evidence="4">Roadblock/LAMTOR2 domain-containing protein</fullName>
    </recommendedName>
</protein>
<dbReference type="EMBL" id="MU253745">
    <property type="protein sequence ID" value="KAG9248640.1"/>
    <property type="molecule type" value="Genomic_DNA"/>
</dbReference>
<feature type="compositionally biased region" description="Basic and acidic residues" evidence="1">
    <location>
        <begin position="1"/>
        <end position="10"/>
    </location>
</feature>
<proteinExistence type="predicted"/>
<dbReference type="OrthoDB" id="9985637at2759"/>
<feature type="compositionally biased region" description="Polar residues" evidence="1">
    <location>
        <begin position="52"/>
        <end position="76"/>
    </location>
</feature>
<dbReference type="AlphaFoldDB" id="A0A9P8CJ84"/>
<dbReference type="SUPFAM" id="SSF103196">
    <property type="entry name" value="Roadblock/LC7 domain"/>
    <property type="match status" value="1"/>
</dbReference>
<sequence>MAQTDDKTTESSETMATLNRLSSKAGVQGVILLSTPTGTVIQSRGTFTAFDSASKNAEAQTVPSMQAPSMSRQNSSDGKEGQADTGGVQTIARLAYQFMKGVETLVEGVAAQDEAKLLRLRTKRYELVIVPDLKYTFVVVHDVNFEATR</sequence>
<evidence type="ECO:0000313" key="3">
    <source>
        <dbReference type="Proteomes" id="UP000887226"/>
    </source>
</evidence>
<comment type="caution">
    <text evidence="2">The sequence shown here is derived from an EMBL/GenBank/DDBJ whole genome shotgun (WGS) entry which is preliminary data.</text>
</comment>
<accession>A0A9P8CJ84</accession>
<evidence type="ECO:0000256" key="1">
    <source>
        <dbReference type="SAM" id="MobiDB-lite"/>
    </source>
</evidence>
<name>A0A9P8CJ84_9HELO</name>
<evidence type="ECO:0000313" key="2">
    <source>
        <dbReference type="EMBL" id="KAG9248640.1"/>
    </source>
</evidence>